<organism evidence="7 8">
    <name type="scientific">Microdochium trichocladiopsis</name>
    <dbReference type="NCBI Taxonomy" id="1682393"/>
    <lineage>
        <taxon>Eukaryota</taxon>
        <taxon>Fungi</taxon>
        <taxon>Dikarya</taxon>
        <taxon>Ascomycota</taxon>
        <taxon>Pezizomycotina</taxon>
        <taxon>Sordariomycetes</taxon>
        <taxon>Xylariomycetidae</taxon>
        <taxon>Xylariales</taxon>
        <taxon>Microdochiaceae</taxon>
        <taxon>Microdochium</taxon>
    </lineage>
</organism>
<evidence type="ECO:0000313" key="8">
    <source>
        <dbReference type="Proteomes" id="UP000756346"/>
    </source>
</evidence>
<comment type="caution">
    <text evidence="7">The sequence shown here is derived from an EMBL/GenBank/DDBJ whole genome shotgun (WGS) entry which is preliminary data.</text>
</comment>
<dbReference type="Proteomes" id="UP000756346">
    <property type="component" value="Unassembled WGS sequence"/>
</dbReference>
<dbReference type="InterPro" id="IPR036249">
    <property type="entry name" value="Thioredoxin-like_sf"/>
</dbReference>
<evidence type="ECO:0000256" key="5">
    <source>
        <dbReference type="PIRSR" id="PIRSR006386-1"/>
    </source>
</evidence>
<dbReference type="InterPro" id="IPR014440">
    <property type="entry name" value="HCCAis_GSTk"/>
</dbReference>
<evidence type="ECO:0000259" key="6">
    <source>
        <dbReference type="Pfam" id="PF01323"/>
    </source>
</evidence>
<evidence type="ECO:0000256" key="4">
    <source>
        <dbReference type="PIRNR" id="PIRNR006386"/>
    </source>
</evidence>
<dbReference type="FunFam" id="3.40.30.10:FF:000096">
    <property type="entry name" value="Glutathione S-transferase kappa"/>
    <property type="match status" value="1"/>
</dbReference>
<feature type="domain" description="DSBA-like thioredoxin" evidence="6">
    <location>
        <begin position="6"/>
        <end position="204"/>
    </location>
</feature>
<dbReference type="SUPFAM" id="SSF52833">
    <property type="entry name" value="Thioredoxin-like"/>
    <property type="match status" value="1"/>
</dbReference>
<feature type="active site" description="Nucleophile" evidence="5">
    <location>
        <position position="14"/>
    </location>
</feature>
<keyword evidence="7" id="KW-0413">Isomerase</keyword>
<evidence type="ECO:0000256" key="2">
    <source>
        <dbReference type="ARBA" id="ARBA00022679"/>
    </source>
</evidence>
<dbReference type="EMBL" id="JAGTJQ010000010">
    <property type="protein sequence ID" value="KAH7021060.1"/>
    <property type="molecule type" value="Genomic_DNA"/>
</dbReference>
<dbReference type="PIRSF" id="PIRSF006386">
    <property type="entry name" value="HCCAis_GSTk"/>
    <property type="match status" value="1"/>
</dbReference>
<keyword evidence="8" id="KW-1185">Reference proteome</keyword>
<dbReference type="GeneID" id="70192286"/>
<dbReference type="Gene3D" id="3.40.30.10">
    <property type="entry name" value="Glutaredoxin"/>
    <property type="match status" value="1"/>
</dbReference>
<dbReference type="GO" id="GO:0005739">
    <property type="term" value="C:mitochondrion"/>
    <property type="evidence" value="ECO:0007669"/>
    <property type="project" value="TreeGrafter"/>
</dbReference>
<evidence type="ECO:0000313" key="7">
    <source>
        <dbReference type="EMBL" id="KAH7021060.1"/>
    </source>
</evidence>
<proteinExistence type="inferred from homology"/>
<sequence>MPPPKINLFFDIVSPFAYEAFHIIKHNVTFEGVELTLTPMFLGGLLKACGNSPPVFIKNKAKWITVERLRWARLFDIPMHDELVANFPPNTMHTMRALALIPQQDQEQLSRVVERLFHEFFVNRKAIETQEVFGPILREVLAGETAESVIQQADTEGKTALKINTDKAFETGAFGTPWFVCTTSDGKTDSFWGVDHLGQVADFLSLERVVPSRAWRAIM</sequence>
<dbReference type="PANTHER" id="PTHR42943:SF2">
    <property type="entry name" value="GLUTATHIONE S-TRANSFERASE KAPPA 1"/>
    <property type="match status" value="1"/>
</dbReference>
<dbReference type="InterPro" id="IPR001853">
    <property type="entry name" value="DSBA-like_thioredoxin_dom"/>
</dbReference>
<dbReference type="GO" id="GO:0004602">
    <property type="term" value="F:glutathione peroxidase activity"/>
    <property type="evidence" value="ECO:0007669"/>
    <property type="project" value="TreeGrafter"/>
</dbReference>
<protein>
    <recommendedName>
        <fullName evidence="4">Glutathione S-transferase kappa</fullName>
        <ecNumber evidence="4">2.5.1.18</ecNumber>
    </recommendedName>
</protein>
<dbReference type="Pfam" id="PF01323">
    <property type="entry name" value="DSBA"/>
    <property type="match status" value="1"/>
</dbReference>
<dbReference type="RefSeq" id="XP_046007261.1">
    <property type="nucleotide sequence ID" value="XM_046162740.1"/>
</dbReference>
<evidence type="ECO:0000256" key="3">
    <source>
        <dbReference type="ARBA" id="ARBA00047960"/>
    </source>
</evidence>
<dbReference type="AlphaFoldDB" id="A0A9P8XXZ0"/>
<dbReference type="GO" id="GO:0006749">
    <property type="term" value="P:glutathione metabolic process"/>
    <property type="evidence" value="ECO:0007669"/>
    <property type="project" value="TreeGrafter"/>
</dbReference>
<dbReference type="EC" id="2.5.1.18" evidence="4"/>
<dbReference type="PANTHER" id="PTHR42943">
    <property type="entry name" value="GLUTATHIONE S-TRANSFERASE KAPPA"/>
    <property type="match status" value="1"/>
</dbReference>
<accession>A0A9P8XXZ0</accession>
<comment type="catalytic activity">
    <reaction evidence="3 4">
        <text>RX + glutathione = an S-substituted glutathione + a halide anion + H(+)</text>
        <dbReference type="Rhea" id="RHEA:16437"/>
        <dbReference type="ChEBI" id="CHEBI:15378"/>
        <dbReference type="ChEBI" id="CHEBI:16042"/>
        <dbReference type="ChEBI" id="CHEBI:17792"/>
        <dbReference type="ChEBI" id="CHEBI:57925"/>
        <dbReference type="ChEBI" id="CHEBI:90779"/>
        <dbReference type="EC" id="2.5.1.18"/>
    </reaction>
</comment>
<reference evidence="7" key="1">
    <citation type="journal article" date="2021" name="Nat. Commun.">
        <title>Genetic determinants of endophytism in the Arabidopsis root mycobiome.</title>
        <authorList>
            <person name="Mesny F."/>
            <person name="Miyauchi S."/>
            <person name="Thiergart T."/>
            <person name="Pickel B."/>
            <person name="Atanasova L."/>
            <person name="Karlsson M."/>
            <person name="Huettel B."/>
            <person name="Barry K.W."/>
            <person name="Haridas S."/>
            <person name="Chen C."/>
            <person name="Bauer D."/>
            <person name="Andreopoulos W."/>
            <person name="Pangilinan J."/>
            <person name="LaButti K."/>
            <person name="Riley R."/>
            <person name="Lipzen A."/>
            <person name="Clum A."/>
            <person name="Drula E."/>
            <person name="Henrissat B."/>
            <person name="Kohler A."/>
            <person name="Grigoriev I.V."/>
            <person name="Martin F.M."/>
            <person name="Hacquard S."/>
        </authorList>
    </citation>
    <scope>NUCLEOTIDE SEQUENCE</scope>
    <source>
        <strain evidence="7">MPI-CAGE-CH-0230</strain>
    </source>
</reference>
<dbReference type="GO" id="GO:0005777">
    <property type="term" value="C:peroxisome"/>
    <property type="evidence" value="ECO:0007669"/>
    <property type="project" value="TreeGrafter"/>
</dbReference>
<dbReference type="GO" id="GO:0004364">
    <property type="term" value="F:glutathione transferase activity"/>
    <property type="evidence" value="ECO:0007669"/>
    <property type="project" value="UniProtKB-UniRule"/>
</dbReference>
<keyword evidence="2 4" id="KW-0808">Transferase</keyword>
<dbReference type="OrthoDB" id="4664297at2759"/>
<dbReference type="InterPro" id="IPR051924">
    <property type="entry name" value="GST_Kappa/NadH"/>
</dbReference>
<evidence type="ECO:0000256" key="1">
    <source>
        <dbReference type="ARBA" id="ARBA00006494"/>
    </source>
</evidence>
<name>A0A9P8XXZ0_9PEZI</name>
<dbReference type="GO" id="GO:0016853">
    <property type="term" value="F:isomerase activity"/>
    <property type="evidence" value="ECO:0007669"/>
    <property type="project" value="UniProtKB-KW"/>
</dbReference>
<gene>
    <name evidence="7" type="ORF">B0I36DRAFT_434972</name>
</gene>
<comment type="similarity">
    <text evidence="1 4">Belongs to the GST superfamily. Kappa family.</text>
</comment>